<dbReference type="EMBL" id="FORQ01000003">
    <property type="protein sequence ID" value="SFI99564.1"/>
    <property type="molecule type" value="Genomic_DNA"/>
</dbReference>
<dbReference type="RefSeq" id="WP_089819997.1">
    <property type="nucleotide sequence ID" value="NZ_FORQ01000003.1"/>
</dbReference>
<dbReference type="Proteomes" id="UP000242560">
    <property type="component" value="Unassembled WGS sequence"/>
</dbReference>
<dbReference type="AlphaFoldDB" id="A0A1I3MR08"/>
<evidence type="ECO:0008006" key="3">
    <source>
        <dbReference type="Google" id="ProtNLM"/>
    </source>
</evidence>
<reference evidence="2" key="1">
    <citation type="submission" date="2016-10" db="EMBL/GenBank/DDBJ databases">
        <authorList>
            <person name="Varghese N."/>
            <person name="Submissions S."/>
        </authorList>
    </citation>
    <scope>NUCLEOTIDE SEQUENCE [LARGE SCALE GENOMIC DNA]</scope>
    <source>
        <strain evidence="2">DSM 22251</strain>
    </source>
</reference>
<name>A0A1I3MR08_9FLAO</name>
<organism evidence="1 2">
    <name type="scientific">Kaistella treverensis</name>
    <dbReference type="NCBI Taxonomy" id="631455"/>
    <lineage>
        <taxon>Bacteria</taxon>
        <taxon>Pseudomonadati</taxon>
        <taxon>Bacteroidota</taxon>
        <taxon>Flavobacteriia</taxon>
        <taxon>Flavobacteriales</taxon>
        <taxon>Weeksellaceae</taxon>
        <taxon>Chryseobacterium group</taxon>
        <taxon>Kaistella</taxon>
    </lineage>
</organism>
<accession>A0A1I3MR08</accession>
<evidence type="ECO:0000313" key="1">
    <source>
        <dbReference type="EMBL" id="SFI99564.1"/>
    </source>
</evidence>
<evidence type="ECO:0000313" key="2">
    <source>
        <dbReference type="Proteomes" id="UP000242560"/>
    </source>
</evidence>
<keyword evidence="2" id="KW-1185">Reference proteome</keyword>
<gene>
    <name evidence="1" type="ORF">SAMN05421638_1749</name>
</gene>
<protein>
    <recommendedName>
        <fullName evidence="3">Lipoprotein</fullName>
    </recommendedName>
</protein>
<dbReference type="PROSITE" id="PS51257">
    <property type="entry name" value="PROKAR_LIPOPROTEIN"/>
    <property type="match status" value="1"/>
</dbReference>
<proteinExistence type="predicted"/>
<sequence>MKKLTNIFFIAFTMLFFFVACKKEEPQRSDLEIVRNNNNQLSYPVTKMDSAQAITTITKQKIQELLDLSTLYTSGNKDTEIDSVIYAQMIKSYFVDHDSVKLTAILSQLDSLKVKTAKVGNIKVSKKMNEKDTLDFAQFSVEYFDSKNRSLGTFEKTAQYVLKPSPVKFQKEFKFYFVDFDSKLPKDSTSVGVTK</sequence>